<keyword evidence="13" id="KW-0282">Flagellum</keyword>
<comment type="subcellular location">
    <subcellularLocation>
        <location evidence="2">Periplasm</location>
    </subcellularLocation>
</comment>
<evidence type="ECO:0000256" key="9">
    <source>
        <dbReference type="ARBA" id="ARBA00023295"/>
    </source>
</evidence>
<dbReference type="Gene3D" id="2.10.70.40">
    <property type="entry name" value="peptidoglycan hydrolase"/>
    <property type="match status" value="1"/>
</dbReference>
<organism evidence="13 14">
    <name type="scientific">Congregibacter variabilis</name>
    <dbReference type="NCBI Taxonomy" id="3081200"/>
    <lineage>
        <taxon>Bacteria</taxon>
        <taxon>Pseudomonadati</taxon>
        <taxon>Pseudomonadota</taxon>
        <taxon>Gammaproteobacteria</taxon>
        <taxon>Cellvibrionales</taxon>
        <taxon>Halieaceae</taxon>
        <taxon>Congregibacter</taxon>
    </lineage>
</organism>
<evidence type="ECO:0000256" key="2">
    <source>
        <dbReference type="ARBA" id="ARBA00004418"/>
    </source>
</evidence>
<dbReference type="PRINTS" id="PR01002">
    <property type="entry name" value="FLGFLGJ"/>
</dbReference>
<gene>
    <name evidence="13" type="primary">flgJ</name>
    <name evidence="13" type="ORF">R0135_16120</name>
</gene>
<keyword evidence="14" id="KW-1185">Reference proteome</keyword>
<keyword evidence="10" id="KW-0961">Cell wall biogenesis/degradation</keyword>
<comment type="function">
    <text evidence="1">Flagellum-specific muramidase which hydrolyzes the peptidoglycan layer to assemble the rod structure in the periplasmic space.</text>
</comment>
<evidence type="ECO:0000256" key="11">
    <source>
        <dbReference type="ARBA" id="ARBA00030835"/>
    </source>
</evidence>
<keyword evidence="8 13" id="KW-0378">Hydrolase</keyword>
<dbReference type="NCBIfam" id="TIGR02541">
    <property type="entry name" value="flagell_FlgJ"/>
    <property type="match status" value="1"/>
</dbReference>
<dbReference type="GO" id="GO:0016787">
    <property type="term" value="F:hydrolase activity"/>
    <property type="evidence" value="ECO:0007669"/>
    <property type="project" value="UniProtKB-KW"/>
</dbReference>
<keyword evidence="13" id="KW-0966">Cell projection</keyword>
<accession>A0ABZ0I2A7</accession>
<evidence type="ECO:0000256" key="10">
    <source>
        <dbReference type="ARBA" id="ARBA00023316"/>
    </source>
</evidence>
<proteinExistence type="inferred from homology"/>
<dbReference type="EMBL" id="CP136864">
    <property type="protein sequence ID" value="WOJ93290.1"/>
    <property type="molecule type" value="Genomic_DNA"/>
</dbReference>
<evidence type="ECO:0000256" key="4">
    <source>
        <dbReference type="ARBA" id="ARBA00007974"/>
    </source>
</evidence>
<dbReference type="InterPro" id="IPR019301">
    <property type="entry name" value="Flagellar_prot_FlgJ_N"/>
</dbReference>
<name>A0ABZ0I2A7_9GAMM</name>
<dbReference type="Gene3D" id="1.10.530.10">
    <property type="match status" value="1"/>
</dbReference>
<reference evidence="13 14" key="1">
    <citation type="submission" date="2023-10" db="EMBL/GenBank/DDBJ databases">
        <title>Two novel species belonging to the OM43/NOR5 clade.</title>
        <authorList>
            <person name="Park M."/>
        </authorList>
    </citation>
    <scope>NUCLEOTIDE SEQUENCE [LARGE SCALE GENOMIC DNA]</scope>
    <source>
        <strain evidence="13 14">IMCC43200</strain>
    </source>
</reference>
<dbReference type="Pfam" id="PF10135">
    <property type="entry name" value="Rod-binding"/>
    <property type="match status" value="1"/>
</dbReference>
<dbReference type="InterPro" id="IPR013377">
    <property type="entry name" value="FlgJ"/>
</dbReference>
<evidence type="ECO:0000256" key="5">
    <source>
        <dbReference type="ARBA" id="ARBA00013433"/>
    </source>
</evidence>
<keyword evidence="6" id="KW-0574">Periplasm</keyword>
<evidence type="ECO:0000256" key="1">
    <source>
        <dbReference type="ARBA" id="ARBA00002954"/>
    </source>
</evidence>
<evidence type="ECO:0000313" key="14">
    <source>
        <dbReference type="Proteomes" id="UP001626537"/>
    </source>
</evidence>
<keyword evidence="7" id="KW-1005">Bacterial flagellum biogenesis</keyword>
<feature type="domain" description="Mannosyl-glycoprotein endo-beta-N-acetylglucosamidase-like" evidence="12">
    <location>
        <begin position="153"/>
        <end position="313"/>
    </location>
</feature>
<comment type="similarity">
    <text evidence="4">In the C-terminal section; belongs to the glycosyl hydrolase 73 family.</text>
</comment>
<protein>
    <recommendedName>
        <fullName evidence="5">Peptidoglycan hydrolase FlgJ</fullName>
    </recommendedName>
    <alternativeName>
        <fullName evidence="11">Muramidase FlgJ</fullName>
    </alternativeName>
</protein>
<dbReference type="InterPro" id="IPR002901">
    <property type="entry name" value="MGlyc_endo_b_GlcNAc-like_dom"/>
</dbReference>
<sequence>MQTQAVYSDFNSLANLRTAARQDADASLEDVAKQFESLFVQMMLKSMREATMEGGLFDSHQMESYQQMHDQQLSLDLASRGGIGLAGVLVEQLRSDRAGLDSGDKGVSDLRMPGVNEADQQSFELQRYLKFPMPAQMPAPTAPASAAVAAPWMPGSPQEFMEHLRPVAEQTARKLGVEPDVLLAQAALETGWGKHVSSDQRGSSNNFFNIKAGAGWEGPTVSVQTVEYRDGVAVRETARFRAYDSAAESFADYAALIKGSPRYSEAQDQAADGEQYLRALQRAGYATDPAYADKVLSILQRNDLAGAVTDLKNAANLPLKG</sequence>
<evidence type="ECO:0000256" key="3">
    <source>
        <dbReference type="ARBA" id="ARBA00006880"/>
    </source>
</evidence>
<evidence type="ECO:0000259" key="12">
    <source>
        <dbReference type="SMART" id="SM00047"/>
    </source>
</evidence>
<dbReference type="RefSeq" id="WP_407347938.1">
    <property type="nucleotide sequence ID" value="NZ_CP136864.1"/>
</dbReference>
<dbReference type="Proteomes" id="UP001626537">
    <property type="component" value="Chromosome"/>
</dbReference>
<dbReference type="PANTHER" id="PTHR33308:SF9">
    <property type="entry name" value="PEPTIDOGLYCAN HYDROLASE FLGJ"/>
    <property type="match status" value="1"/>
</dbReference>
<evidence type="ECO:0000256" key="8">
    <source>
        <dbReference type="ARBA" id="ARBA00022801"/>
    </source>
</evidence>
<dbReference type="PANTHER" id="PTHR33308">
    <property type="entry name" value="PEPTIDOGLYCAN HYDROLASE FLGJ"/>
    <property type="match status" value="1"/>
</dbReference>
<evidence type="ECO:0000256" key="7">
    <source>
        <dbReference type="ARBA" id="ARBA00022795"/>
    </source>
</evidence>
<evidence type="ECO:0000256" key="6">
    <source>
        <dbReference type="ARBA" id="ARBA00022764"/>
    </source>
</evidence>
<dbReference type="InterPro" id="IPR023346">
    <property type="entry name" value="Lysozyme-like_dom_sf"/>
</dbReference>
<dbReference type="Pfam" id="PF01832">
    <property type="entry name" value="Glucosaminidase"/>
    <property type="match status" value="1"/>
</dbReference>
<keyword evidence="13" id="KW-0969">Cilium</keyword>
<dbReference type="SMART" id="SM00047">
    <property type="entry name" value="LYZ2"/>
    <property type="match status" value="1"/>
</dbReference>
<comment type="similarity">
    <text evidence="3">In the N-terminal section; belongs to the FlgJ family.</text>
</comment>
<keyword evidence="9" id="KW-0326">Glycosidase</keyword>
<dbReference type="SUPFAM" id="SSF53955">
    <property type="entry name" value="Lysozyme-like"/>
    <property type="match status" value="1"/>
</dbReference>
<dbReference type="InterPro" id="IPR051056">
    <property type="entry name" value="Glycosyl_Hydrolase_73"/>
</dbReference>
<evidence type="ECO:0000313" key="13">
    <source>
        <dbReference type="EMBL" id="WOJ93290.1"/>
    </source>
</evidence>